<accession>A0A841R388</accession>
<comment type="similarity">
    <text evidence="1 5">Belongs to the carbamate kinase family.</text>
</comment>
<evidence type="ECO:0000256" key="4">
    <source>
        <dbReference type="NCBIfam" id="TIGR00746"/>
    </source>
</evidence>
<dbReference type="SUPFAM" id="SSF53633">
    <property type="entry name" value="Carbamate kinase-like"/>
    <property type="match status" value="1"/>
</dbReference>
<evidence type="ECO:0000256" key="2">
    <source>
        <dbReference type="ARBA" id="ARBA00022679"/>
    </source>
</evidence>
<name>A0A841R388_9SPIO</name>
<protein>
    <recommendedName>
        <fullName evidence="4 5">Carbamate kinase</fullName>
    </recommendedName>
</protein>
<evidence type="ECO:0000256" key="5">
    <source>
        <dbReference type="PIRNR" id="PIRNR000723"/>
    </source>
</evidence>
<gene>
    <name evidence="7" type="ORF">HNR50_001172</name>
</gene>
<evidence type="ECO:0000313" key="8">
    <source>
        <dbReference type="Proteomes" id="UP000587760"/>
    </source>
</evidence>
<dbReference type="Proteomes" id="UP000587760">
    <property type="component" value="Unassembled WGS sequence"/>
</dbReference>
<evidence type="ECO:0000256" key="3">
    <source>
        <dbReference type="ARBA" id="ARBA00022777"/>
    </source>
</evidence>
<organism evidence="7 8">
    <name type="scientific">Spirochaeta isovalerica</name>
    <dbReference type="NCBI Taxonomy" id="150"/>
    <lineage>
        <taxon>Bacteria</taxon>
        <taxon>Pseudomonadati</taxon>
        <taxon>Spirochaetota</taxon>
        <taxon>Spirochaetia</taxon>
        <taxon>Spirochaetales</taxon>
        <taxon>Spirochaetaceae</taxon>
        <taxon>Spirochaeta</taxon>
    </lineage>
</organism>
<keyword evidence="3 5" id="KW-0418">Kinase</keyword>
<dbReference type="Pfam" id="PF00696">
    <property type="entry name" value="AA_kinase"/>
    <property type="match status" value="1"/>
</dbReference>
<feature type="domain" description="Aspartate/glutamate/uridylate kinase" evidence="6">
    <location>
        <begin position="4"/>
        <end position="298"/>
    </location>
</feature>
<dbReference type="GO" id="GO:0005829">
    <property type="term" value="C:cytosol"/>
    <property type="evidence" value="ECO:0007669"/>
    <property type="project" value="TreeGrafter"/>
</dbReference>
<dbReference type="GO" id="GO:0008804">
    <property type="term" value="F:carbamate kinase activity"/>
    <property type="evidence" value="ECO:0007669"/>
    <property type="project" value="UniProtKB-UniRule"/>
</dbReference>
<proteinExistence type="inferred from homology"/>
<dbReference type="GO" id="GO:0019546">
    <property type="term" value="P:L-arginine deiminase pathway"/>
    <property type="evidence" value="ECO:0007669"/>
    <property type="project" value="TreeGrafter"/>
</dbReference>
<dbReference type="InterPro" id="IPR003964">
    <property type="entry name" value="Carb_kinase"/>
</dbReference>
<dbReference type="InterPro" id="IPR036393">
    <property type="entry name" value="AceGlu_kinase-like_sf"/>
</dbReference>
<dbReference type="EMBL" id="JACHGJ010000002">
    <property type="protein sequence ID" value="MBB6479514.1"/>
    <property type="molecule type" value="Genomic_DNA"/>
</dbReference>
<keyword evidence="2 5" id="KW-0808">Transferase</keyword>
<dbReference type="PANTHER" id="PTHR30409:SF1">
    <property type="entry name" value="CARBAMATE KINASE-RELATED"/>
    <property type="match status" value="1"/>
</dbReference>
<sequence length="316" mass="34170">MDKKLAVIAIGGNSLITDKDHQTVEDQYQAICTTAKHIVDLIEEGYSVVVTHGNGPQVGFILRRSEIAHETAGMHSVPLVSCGADTQGAIGYQIQQAMDNEFKSRGMDKSAVTIVTQVEVDKEDQAFANPSKPIGTFYSEEQMETIRKEHPDWNMVSDAGRGYRRVVPSPRPQSIVEREAINTLIDAGFNVIAVGGGGIPVVREENGFTGIDAVIDKDFATSLLAADLKADLLIISTGVPQVALNFNTPEEKRLLNVSLDEMKKYMDEGHFAPGSMLPKVQAVVSFLEKGGKEAIITDPEHIKAAVAGETGTHITI</sequence>
<dbReference type="PRINTS" id="PR01469">
    <property type="entry name" value="CARBMTKINASE"/>
</dbReference>
<dbReference type="FunFam" id="3.40.1160.10:FF:000007">
    <property type="entry name" value="Carbamate kinase"/>
    <property type="match status" value="1"/>
</dbReference>
<dbReference type="CDD" id="cd04235">
    <property type="entry name" value="AAK_CK"/>
    <property type="match status" value="1"/>
</dbReference>
<evidence type="ECO:0000313" key="7">
    <source>
        <dbReference type="EMBL" id="MBB6479514.1"/>
    </source>
</evidence>
<evidence type="ECO:0000259" key="6">
    <source>
        <dbReference type="Pfam" id="PF00696"/>
    </source>
</evidence>
<comment type="caution">
    <text evidence="7">The sequence shown here is derived from an EMBL/GenBank/DDBJ whole genome shotgun (WGS) entry which is preliminary data.</text>
</comment>
<dbReference type="Gene3D" id="3.40.1160.10">
    <property type="entry name" value="Acetylglutamate kinase-like"/>
    <property type="match status" value="1"/>
</dbReference>
<evidence type="ECO:0000256" key="1">
    <source>
        <dbReference type="ARBA" id="ARBA00011066"/>
    </source>
</evidence>
<dbReference type="InterPro" id="IPR001048">
    <property type="entry name" value="Asp/Glu/Uridylate_kinase"/>
</dbReference>
<dbReference type="AlphaFoldDB" id="A0A841R388"/>
<dbReference type="PIRSF" id="PIRSF000723">
    <property type="entry name" value="Carbamate_kin"/>
    <property type="match status" value="1"/>
</dbReference>
<dbReference type="NCBIfam" id="NF009007">
    <property type="entry name" value="PRK12352.1"/>
    <property type="match status" value="1"/>
</dbReference>
<keyword evidence="8" id="KW-1185">Reference proteome</keyword>
<dbReference type="NCBIfam" id="TIGR00746">
    <property type="entry name" value="arcC"/>
    <property type="match status" value="1"/>
</dbReference>
<reference evidence="7 8" key="1">
    <citation type="submission" date="2020-08" db="EMBL/GenBank/DDBJ databases">
        <title>Genomic Encyclopedia of Type Strains, Phase IV (KMG-IV): sequencing the most valuable type-strain genomes for metagenomic binning, comparative biology and taxonomic classification.</title>
        <authorList>
            <person name="Goeker M."/>
        </authorList>
    </citation>
    <scope>NUCLEOTIDE SEQUENCE [LARGE SCALE GENOMIC DNA]</scope>
    <source>
        <strain evidence="7 8">DSM 2461</strain>
    </source>
</reference>
<dbReference type="PANTHER" id="PTHR30409">
    <property type="entry name" value="CARBAMATE KINASE"/>
    <property type="match status" value="1"/>
</dbReference>
<dbReference type="RefSeq" id="WP_184744809.1">
    <property type="nucleotide sequence ID" value="NZ_JACHGJ010000002.1"/>
</dbReference>